<sequence length="567" mass="64075">MEATTLVSLQALQDRHLLGQGMNLVEQWKSNCGTIDQPKTDFGGFYNHVKVRKCRFSKSLQNYSKFALNGSISDRADVLREIVAIIKVFGECCQIEGTYRNEGEPDQSLREAGGAAGTSRDRASMPAPANAEHVSGRRKFGPSTKSLPSRGSESRQQQNTQGPPLQALPTSTQNEGEVDLVPPPVGEREANSPTLDNEKRLQPLSSVIYSPEDKKAMDDKLKLLLESNTVLEFLVNLLCEKEPLGKIRNGLSRPTLWDDNKSNREELVKFEQAVRDDGNNDFLGLRLEFEYSDTLHGATRKEFDRGLDVREPSVYFRLLNTNTEELLIARSISRGNTPHWRAADEWDALEKSEQRSWYDSYKDIGEDTDRLVLRHIRRKLDFSSLSSLIPDIRSLSLQDRVNIASHIAVAYLQLADLDTNKMECSAGAYMISVPPRKNGVWLEGVVAIREHFPQNMMPFREDRDELEAAAPRALGRLLFQIFNFPLDLKQEKEMTKHLVRSGGICMPIIQACFLEPPQPPRHRFHIIEEVAHALVNYITNSANEYQADEKKFMAKLTVADASFTTKT</sequence>
<feature type="compositionally biased region" description="Polar residues" evidence="1">
    <location>
        <begin position="143"/>
        <end position="175"/>
    </location>
</feature>
<feature type="region of interest" description="Disordered" evidence="1">
    <location>
        <begin position="100"/>
        <end position="206"/>
    </location>
</feature>
<name>A0AAW0RYQ2_9HYPO</name>
<proteinExistence type="predicted"/>
<gene>
    <name evidence="2" type="ORF">G3M48_002068</name>
</gene>
<feature type="compositionally biased region" description="Basic and acidic residues" evidence="1">
    <location>
        <begin position="100"/>
        <end position="109"/>
    </location>
</feature>
<evidence type="ECO:0000313" key="2">
    <source>
        <dbReference type="EMBL" id="KAK8147168.1"/>
    </source>
</evidence>
<evidence type="ECO:0000256" key="1">
    <source>
        <dbReference type="SAM" id="MobiDB-lite"/>
    </source>
</evidence>
<evidence type="ECO:0000313" key="3">
    <source>
        <dbReference type="Proteomes" id="UP001397290"/>
    </source>
</evidence>
<dbReference type="Proteomes" id="UP001397290">
    <property type="component" value="Unassembled WGS sequence"/>
</dbReference>
<comment type="caution">
    <text evidence="2">The sequence shown here is derived from an EMBL/GenBank/DDBJ whole genome shotgun (WGS) entry which is preliminary data.</text>
</comment>
<feature type="compositionally biased region" description="Basic and acidic residues" evidence="1">
    <location>
        <begin position="186"/>
        <end position="201"/>
    </location>
</feature>
<dbReference type="AlphaFoldDB" id="A0AAW0RYQ2"/>
<protein>
    <submittedName>
        <fullName evidence="2">Uncharacterized protein</fullName>
    </submittedName>
</protein>
<keyword evidence="3" id="KW-1185">Reference proteome</keyword>
<reference evidence="2 3" key="1">
    <citation type="submission" date="2020-02" db="EMBL/GenBank/DDBJ databases">
        <title>Comparative genomics of the hypocrealean fungal genus Beauvera.</title>
        <authorList>
            <person name="Showalter D.N."/>
            <person name="Bushley K.E."/>
            <person name="Rehner S.A."/>
        </authorList>
    </citation>
    <scope>NUCLEOTIDE SEQUENCE [LARGE SCALE GENOMIC DNA]</scope>
    <source>
        <strain evidence="2 3">ARSEF4384</strain>
    </source>
</reference>
<dbReference type="EMBL" id="JAAHCF010000166">
    <property type="protein sequence ID" value="KAK8147168.1"/>
    <property type="molecule type" value="Genomic_DNA"/>
</dbReference>
<accession>A0AAW0RYQ2</accession>
<organism evidence="2 3">
    <name type="scientific">Beauveria asiatica</name>
    <dbReference type="NCBI Taxonomy" id="1069075"/>
    <lineage>
        <taxon>Eukaryota</taxon>
        <taxon>Fungi</taxon>
        <taxon>Dikarya</taxon>
        <taxon>Ascomycota</taxon>
        <taxon>Pezizomycotina</taxon>
        <taxon>Sordariomycetes</taxon>
        <taxon>Hypocreomycetidae</taxon>
        <taxon>Hypocreales</taxon>
        <taxon>Cordycipitaceae</taxon>
        <taxon>Beauveria</taxon>
    </lineage>
</organism>